<feature type="transmembrane region" description="Helical" evidence="1">
    <location>
        <begin position="103"/>
        <end position="122"/>
    </location>
</feature>
<evidence type="ECO:0000313" key="2">
    <source>
        <dbReference type="EMBL" id="TGY08157.1"/>
    </source>
</evidence>
<feature type="transmembrane region" description="Helical" evidence="1">
    <location>
        <begin position="334"/>
        <end position="355"/>
    </location>
</feature>
<feature type="transmembrane region" description="Helical" evidence="1">
    <location>
        <begin position="278"/>
        <end position="303"/>
    </location>
</feature>
<dbReference type="Proteomes" id="UP000305751">
    <property type="component" value="Unassembled WGS sequence"/>
</dbReference>
<dbReference type="Pfam" id="PF14897">
    <property type="entry name" value="EpsG"/>
    <property type="match status" value="1"/>
</dbReference>
<dbReference type="AlphaFoldDB" id="A0A4S2B292"/>
<comment type="caution">
    <text evidence="2">The sequence shown here is derived from an EMBL/GenBank/DDBJ whole genome shotgun (WGS) entry which is preliminary data.</text>
</comment>
<proteinExistence type="predicted"/>
<accession>A0A4S2B292</accession>
<keyword evidence="3" id="KW-1185">Reference proteome</keyword>
<dbReference type="EMBL" id="SRZA01000003">
    <property type="protein sequence ID" value="TGY08157.1"/>
    <property type="molecule type" value="Genomic_DNA"/>
</dbReference>
<feature type="transmembrane region" description="Helical" evidence="1">
    <location>
        <begin position="248"/>
        <end position="266"/>
    </location>
</feature>
<gene>
    <name evidence="2" type="ORF">E5356_01950</name>
</gene>
<keyword evidence="1" id="KW-0812">Transmembrane</keyword>
<protein>
    <submittedName>
        <fullName evidence="2">EpsG family protein</fullName>
    </submittedName>
</protein>
<organism evidence="2 3">
    <name type="scientific">Bacteroides acidifaciens</name>
    <dbReference type="NCBI Taxonomy" id="85831"/>
    <lineage>
        <taxon>Bacteria</taxon>
        <taxon>Pseudomonadati</taxon>
        <taxon>Bacteroidota</taxon>
        <taxon>Bacteroidia</taxon>
        <taxon>Bacteroidales</taxon>
        <taxon>Bacteroidaceae</taxon>
        <taxon>Bacteroides</taxon>
    </lineage>
</organism>
<sequence length="364" mass="42104">MLIFNSMILLILLLMCVSHTQVVNYGISYKVYTSKTVAYFTMGYIVFWASLRIQFVDTAAYISGFNEAETGIDEAIQALFQEGKQKGFDFLQILFKTLFSESYHWWLTLIAVATGVPIMMTFRKYSVNYLYSMYLFVTSMIVVWMFNGIRQFLVAAIMFGLCDLIIKRKTILFIVAVLLCSTVHTTILIMLPIYFIVFETPFKRKMMLFVLLILMSVFAISPLLEAMETVLHNTAYASNLEQFAEDDGVHPLRVLFKAIPIVFAFIRREKIEKINNQFINICINMSTISVGIYVIGIFTSGIMIGRLPVYFDLYSLILIPYLFSYVYTDMKKQLYWGLGLLYLFFYFLMSGGLYYNSELTGFIK</sequence>
<feature type="transmembrane region" description="Helical" evidence="1">
    <location>
        <begin position="206"/>
        <end position="224"/>
    </location>
</feature>
<keyword evidence="1" id="KW-1133">Transmembrane helix</keyword>
<name>A0A4S2B292_9BACE</name>
<reference evidence="2 3" key="1">
    <citation type="submission" date="2019-04" db="EMBL/GenBank/DDBJ databases">
        <title>Microbes associate with the intestines of laboratory mice.</title>
        <authorList>
            <person name="Navarre W."/>
            <person name="Wong E."/>
            <person name="Huang K."/>
            <person name="Tropini C."/>
            <person name="Ng K."/>
            <person name="Yu B."/>
        </authorList>
    </citation>
    <scope>NUCLEOTIDE SEQUENCE [LARGE SCALE GENOMIC DNA]</scope>
    <source>
        <strain evidence="2 3">NM70_E10</strain>
    </source>
</reference>
<feature type="transmembrane region" description="Helical" evidence="1">
    <location>
        <begin position="134"/>
        <end position="159"/>
    </location>
</feature>
<keyword evidence="1" id="KW-0472">Membrane</keyword>
<dbReference type="InterPro" id="IPR049458">
    <property type="entry name" value="EpsG-like"/>
</dbReference>
<evidence type="ECO:0000256" key="1">
    <source>
        <dbReference type="SAM" id="Phobius"/>
    </source>
</evidence>
<feature type="transmembrane region" description="Helical" evidence="1">
    <location>
        <begin position="171"/>
        <end position="194"/>
    </location>
</feature>
<evidence type="ECO:0000313" key="3">
    <source>
        <dbReference type="Proteomes" id="UP000305751"/>
    </source>
</evidence>
<feature type="transmembrane region" description="Helical" evidence="1">
    <location>
        <begin position="309"/>
        <end position="327"/>
    </location>
</feature>